<accession>A0A1C6RU78</accession>
<organism evidence="1 2">
    <name type="scientific">Micromonospora pallida</name>
    <dbReference type="NCBI Taxonomy" id="145854"/>
    <lineage>
        <taxon>Bacteria</taxon>
        <taxon>Bacillati</taxon>
        <taxon>Actinomycetota</taxon>
        <taxon>Actinomycetes</taxon>
        <taxon>Micromonosporales</taxon>
        <taxon>Micromonosporaceae</taxon>
        <taxon>Micromonospora</taxon>
    </lineage>
</organism>
<gene>
    <name evidence="1" type="ORF">GA0074692_0978</name>
</gene>
<dbReference type="EMBL" id="FMHW01000002">
    <property type="protein sequence ID" value="SCL20773.1"/>
    <property type="molecule type" value="Genomic_DNA"/>
</dbReference>
<dbReference type="AlphaFoldDB" id="A0A1C6RU78"/>
<reference evidence="2" key="1">
    <citation type="submission" date="2016-06" db="EMBL/GenBank/DDBJ databases">
        <authorList>
            <person name="Varghese N."/>
            <person name="Submissions Spin"/>
        </authorList>
    </citation>
    <scope>NUCLEOTIDE SEQUENCE [LARGE SCALE GENOMIC DNA]</scope>
    <source>
        <strain evidence="2">DSM 43817</strain>
    </source>
</reference>
<keyword evidence="2" id="KW-1185">Reference proteome</keyword>
<sequence length="41" mass="4151">MSLEGSEMDAYARGSVDLAQTLQLLSQGGVLAVPASVGRTA</sequence>
<dbReference type="STRING" id="145854.GA0074692_0978"/>
<dbReference type="Proteomes" id="UP000198959">
    <property type="component" value="Unassembled WGS sequence"/>
</dbReference>
<evidence type="ECO:0000313" key="1">
    <source>
        <dbReference type="EMBL" id="SCL20773.1"/>
    </source>
</evidence>
<evidence type="ECO:0000313" key="2">
    <source>
        <dbReference type="Proteomes" id="UP000198959"/>
    </source>
</evidence>
<proteinExistence type="predicted"/>
<name>A0A1C6RU78_9ACTN</name>
<protein>
    <submittedName>
        <fullName evidence="1">Uncharacterized protein</fullName>
    </submittedName>
</protein>